<gene>
    <name evidence="2" type="ordered locus">CLL_A0390</name>
</gene>
<evidence type="ECO:0000256" key="1">
    <source>
        <dbReference type="SAM" id="MobiDB-lite"/>
    </source>
</evidence>
<dbReference type="AlphaFoldDB" id="B2TIX7"/>
<dbReference type="HOGENOM" id="CLU_3166325_0_0_9"/>
<name>B2TIX7_CLOBB</name>
<reference evidence="2" key="2">
    <citation type="submission" date="2009-08" db="EMBL/GenBank/DDBJ databases">
        <authorList>
            <person name="Shrivastava S."/>
            <person name="Brinkac L.M."/>
            <person name="Dodson R.J."/>
            <person name="Harkins D.M."/>
            <person name="Durkin A.S."/>
            <person name="Sutton G."/>
        </authorList>
    </citation>
    <scope>NUCLEOTIDE SEQUENCE</scope>
    <source>
        <strain evidence="2">Eklund 17B</strain>
    </source>
</reference>
<reference evidence="2" key="1">
    <citation type="submission" date="2009-06" db="EMBL/GenBank/DDBJ databases">
        <authorList>
            <consortium name="US DOE Joint Genome Institute (JGI-PGF)"/>
            <person name="Lucas S."/>
            <person name="Copeland A."/>
            <person name="Lapidus A."/>
            <person name="Glavina del Rio T."/>
            <person name="Dalin E."/>
            <person name="Tice H."/>
            <person name="Bruce D."/>
            <person name="Goodwin L."/>
            <person name="Pitluck S."/>
            <person name="Kyrpides N."/>
            <person name="Mavromatis K."/>
            <person name="Ivanova N."/>
            <person name="Saunders E."/>
            <person name="Brettin T."/>
            <person name="Detter J.C."/>
            <person name="Han C."/>
            <person name="Larimer F."/>
            <person name="Land M."/>
            <person name="Hauser L."/>
            <person name="Markowitz V."/>
            <person name="Cheng J.-F."/>
            <person name="Hugenholtz P."/>
            <person name="Woyke T."/>
            <person name="Wu D."/>
            <person name="Gronow S."/>
            <person name="Klenk H.-P."/>
            <person name="Eisen J.A."/>
        </authorList>
    </citation>
    <scope>NUCLEOTIDE SEQUENCE</scope>
    <source>
        <strain evidence="2">Eklund 17B</strain>
    </source>
</reference>
<proteinExistence type="predicted"/>
<accession>B2TIX7</accession>
<evidence type="ECO:0000313" key="2">
    <source>
        <dbReference type="EMBL" id="ACD25024.1"/>
    </source>
</evidence>
<dbReference type="EMBL" id="CP001056">
    <property type="protein sequence ID" value="ACD25024.1"/>
    <property type="molecule type" value="Genomic_DNA"/>
</dbReference>
<protein>
    <submittedName>
        <fullName evidence="2">Uncharacterized protein</fullName>
    </submittedName>
</protein>
<feature type="compositionally biased region" description="Basic residues" evidence="1">
    <location>
        <begin position="38"/>
        <end position="47"/>
    </location>
</feature>
<dbReference type="KEGG" id="cbk:CLL_A0390"/>
<organism evidence="2">
    <name type="scientific">Clostridium botulinum (strain Eklund 17B / Type B)</name>
    <dbReference type="NCBI Taxonomy" id="935198"/>
    <lineage>
        <taxon>Bacteria</taxon>
        <taxon>Bacillati</taxon>
        <taxon>Bacillota</taxon>
        <taxon>Clostridia</taxon>
        <taxon>Eubacteriales</taxon>
        <taxon>Clostridiaceae</taxon>
        <taxon>Clostridium</taxon>
    </lineage>
</organism>
<sequence length="47" mass="5598">MKAIAFEPDEDNFIKNSIEGHEKEEALLNQLFPEQQSKKRKRKPKKE</sequence>
<feature type="region of interest" description="Disordered" evidence="1">
    <location>
        <begin position="27"/>
        <end position="47"/>
    </location>
</feature>